<dbReference type="GO" id="GO:0005783">
    <property type="term" value="C:endoplasmic reticulum"/>
    <property type="evidence" value="ECO:0007669"/>
    <property type="project" value="InterPro"/>
</dbReference>
<protein>
    <submittedName>
        <fullName evidence="8">DUF1682-domain-containing protein</fullName>
    </submittedName>
</protein>
<dbReference type="InParanoid" id="A0A317XKX9"/>
<keyword evidence="3 6" id="KW-1133">Transmembrane helix</keyword>
<evidence type="ECO:0000256" key="4">
    <source>
        <dbReference type="ARBA" id="ARBA00023136"/>
    </source>
</evidence>
<dbReference type="PANTHER" id="PTHR12883:SF0">
    <property type="entry name" value="PAT COMPLEX SUBUNIT CCDC47"/>
    <property type="match status" value="1"/>
</dbReference>
<keyword evidence="4 6" id="KW-0472">Membrane</keyword>
<dbReference type="Proteomes" id="UP000246740">
    <property type="component" value="Unassembled WGS sequence"/>
</dbReference>
<evidence type="ECO:0000256" key="7">
    <source>
        <dbReference type="SAM" id="SignalP"/>
    </source>
</evidence>
<proteinExistence type="predicted"/>
<comment type="subcellular location">
    <subcellularLocation>
        <location evidence="1">Membrane</location>
        <topology evidence="1">Single-pass membrane protein</topology>
    </subcellularLocation>
</comment>
<dbReference type="InterPro" id="IPR012879">
    <property type="entry name" value="CCDC47"/>
</dbReference>
<evidence type="ECO:0000256" key="3">
    <source>
        <dbReference type="ARBA" id="ARBA00022989"/>
    </source>
</evidence>
<keyword evidence="2 6" id="KW-0812">Transmembrane</keyword>
<dbReference type="GO" id="GO:0016020">
    <property type="term" value="C:membrane"/>
    <property type="evidence" value="ECO:0007669"/>
    <property type="project" value="UniProtKB-SubCell"/>
</dbReference>
<sequence>MTSQRSMVSAVPVGAVFAIWTLLLLSSPSAAFEIPSFLKASTGMHANQPVGTTAYQANQPYEGLEIPIYGRFVFRPALFKLEGGVVAVAFLFVLMHLVGKARNRQMAERWATFATPKLEQEFAAVSRDDDSKKSAVLWNGGNTAMMYASGRRGCAALHVTFDFQPRHDPLEMAYLFLYDIVTAATVSSLRDTITLTFTLPPTGDNISGIFALVNKNVLQATRSGRFDLSFTKVNDADSTVTSRGLSDKWAVMSESTDLTDAFLGDADQKGTEQRQRVGLVEALNGDTGKCLESLVLTDQPFERPSRGPIPAEKRERLLILTLRVPKSTAEAQKSAELIEVGANIVDAIDRGIVKVRQETLAKLRKTRAQVDKELLDEATKDQREAEKEAKEEAKRKADKAKFDKLSPAEQAKRKELERKRAMKKGAQRVRAG</sequence>
<gene>
    <name evidence="8" type="ORF">BCV70DRAFT_218512</name>
</gene>
<feature type="chain" id="PRO_5016397545" evidence="7">
    <location>
        <begin position="32"/>
        <end position="432"/>
    </location>
</feature>
<dbReference type="GO" id="GO:0005509">
    <property type="term" value="F:calcium ion binding"/>
    <property type="evidence" value="ECO:0007669"/>
    <property type="project" value="InterPro"/>
</dbReference>
<evidence type="ECO:0000313" key="9">
    <source>
        <dbReference type="Proteomes" id="UP000246740"/>
    </source>
</evidence>
<evidence type="ECO:0000313" key="8">
    <source>
        <dbReference type="EMBL" id="PWY98489.1"/>
    </source>
</evidence>
<feature type="compositionally biased region" description="Basic residues" evidence="5">
    <location>
        <begin position="420"/>
        <end position="432"/>
    </location>
</feature>
<reference evidence="8 9" key="1">
    <citation type="journal article" date="2018" name="Mol. Biol. Evol.">
        <title>Broad Genomic Sampling Reveals a Smut Pathogenic Ancestry of the Fungal Clade Ustilaginomycotina.</title>
        <authorList>
            <person name="Kijpornyongpan T."/>
            <person name="Mondo S.J."/>
            <person name="Barry K."/>
            <person name="Sandor L."/>
            <person name="Lee J."/>
            <person name="Lipzen A."/>
            <person name="Pangilinan J."/>
            <person name="LaButti K."/>
            <person name="Hainaut M."/>
            <person name="Henrissat B."/>
            <person name="Grigoriev I.V."/>
            <person name="Spatafora J.W."/>
            <person name="Aime M.C."/>
        </authorList>
    </citation>
    <scope>NUCLEOTIDE SEQUENCE [LARGE SCALE GENOMIC DNA]</scope>
    <source>
        <strain evidence="8 9">MCA 3645</strain>
    </source>
</reference>
<evidence type="ECO:0000256" key="5">
    <source>
        <dbReference type="SAM" id="MobiDB-lite"/>
    </source>
</evidence>
<dbReference type="FunCoup" id="A0A317XKX9">
    <property type="interactions" value="209"/>
</dbReference>
<dbReference type="OrthoDB" id="10039147at2759"/>
<dbReference type="GO" id="GO:0032469">
    <property type="term" value="P:endoplasmic reticulum calcium ion homeostasis"/>
    <property type="evidence" value="ECO:0007669"/>
    <property type="project" value="InterPro"/>
</dbReference>
<organism evidence="8 9">
    <name type="scientific">Testicularia cyperi</name>
    <dbReference type="NCBI Taxonomy" id="1882483"/>
    <lineage>
        <taxon>Eukaryota</taxon>
        <taxon>Fungi</taxon>
        <taxon>Dikarya</taxon>
        <taxon>Basidiomycota</taxon>
        <taxon>Ustilaginomycotina</taxon>
        <taxon>Ustilaginomycetes</taxon>
        <taxon>Ustilaginales</taxon>
        <taxon>Anthracoideaceae</taxon>
        <taxon>Testicularia</taxon>
    </lineage>
</organism>
<evidence type="ECO:0000256" key="2">
    <source>
        <dbReference type="ARBA" id="ARBA00022692"/>
    </source>
</evidence>
<keyword evidence="9" id="KW-1185">Reference proteome</keyword>
<dbReference type="STRING" id="1882483.A0A317XKX9"/>
<feature type="region of interest" description="Disordered" evidence="5">
    <location>
        <begin position="378"/>
        <end position="432"/>
    </location>
</feature>
<accession>A0A317XKX9</accession>
<dbReference type="AlphaFoldDB" id="A0A317XKX9"/>
<dbReference type="PANTHER" id="PTHR12883">
    <property type="entry name" value="ADIPOCYTE-SPECIFIC PROTEIN 4-RELATED"/>
    <property type="match status" value="1"/>
</dbReference>
<dbReference type="Pfam" id="PF07946">
    <property type="entry name" value="CCDC47"/>
    <property type="match status" value="1"/>
</dbReference>
<name>A0A317XKX9_9BASI</name>
<feature type="transmembrane region" description="Helical" evidence="6">
    <location>
        <begin position="77"/>
        <end position="99"/>
    </location>
</feature>
<feature type="signal peptide" evidence="7">
    <location>
        <begin position="1"/>
        <end position="31"/>
    </location>
</feature>
<evidence type="ECO:0000256" key="1">
    <source>
        <dbReference type="ARBA" id="ARBA00004167"/>
    </source>
</evidence>
<keyword evidence="7" id="KW-0732">Signal</keyword>
<evidence type="ECO:0000256" key="6">
    <source>
        <dbReference type="SAM" id="Phobius"/>
    </source>
</evidence>
<dbReference type="EMBL" id="KZ819198">
    <property type="protein sequence ID" value="PWY98489.1"/>
    <property type="molecule type" value="Genomic_DNA"/>
</dbReference>
<feature type="compositionally biased region" description="Basic and acidic residues" evidence="5">
    <location>
        <begin position="378"/>
        <end position="419"/>
    </location>
</feature>